<gene>
    <name evidence="1" type="ORF">CEPIT_LOCUS18023</name>
</gene>
<keyword evidence="2" id="KW-1185">Reference proteome</keyword>
<dbReference type="AlphaFoldDB" id="A0AAV0DU30"/>
<reference evidence="1" key="1">
    <citation type="submission" date="2022-07" db="EMBL/GenBank/DDBJ databases">
        <authorList>
            <person name="Macas J."/>
            <person name="Novak P."/>
            <person name="Neumann P."/>
        </authorList>
    </citation>
    <scope>NUCLEOTIDE SEQUENCE</scope>
</reference>
<evidence type="ECO:0000313" key="2">
    <source>
        <dbReference type="Proteomes" id="UP001152523"/>
    </source>
</evidence>
<dbReference type="Proteomes" id="UP001152523">
    <property type="component" value="Unassembled WGS sequence"/>
</dbReference>
<evidence type="ECO:0000313" key="1">
    <source>
        <dbReference type="EMBL" id="CAH9107523.1"/>
    </source>
</evidence>
<proteinExistence type="predicted"/>
<protein>
    <submittedName>
        <fullName evidence="1">Uncharacterized protein</fullName>
    </submittedName>
</protein>
<accession>A0AAV0DU30</accession>
<dbReference type="EMBL" id="CAMAPF010000145">
    <property type="protein sequence ID" value="CAH9107523.1"/>
    <property type="molecule type" value="Genomic_DNA"/>
</dbReference>
<comment type="caution">
    <text evidence="1">The sequence shown here is derived from an EMBL/GenBank/DDBJ whole genome shotgun (WGS) entry which is preliminary data.</text>
</comment>
<organism evidence="1 2">
    <name type="scientific">Cuscuta epithymum</name>
    <dbReference type="NCBI Taxonomy" id="186058"/>
    <lineage>
        <taxon>Eukaryota</taxon>
        <taxon>Viridiplantae</taxon>
        <taxon>Streptophyta</taxon>
        <taxon>Embryophyta</taxon>
        <taxon>Tracheophyta</taxon>
        <taxon>Spermatophyta</taxon>
        <taxon>Magnoliopsida</taxon>
        <taxon>eudicotyledons</taxon>
        <taxon>Gunneridae</taxon>
        <taxon>Pentapetalae</taxon>
        <taxon>asterids</taxon>
        <taxon>lamiids</taxon>
        <taxon>Solanales</taxon>
        <taxon>Convolvulaceae</taxon>
        <taxon>Cuscuteae</taxon>
        <taxon>Cuscuta</taxon>
        <taxon>Cuscuta subgen. Cuscuta</taxon>
    </lineage>
</organism>
<name>A0AAV0DU30_9ASTE</name>
<sequence>MLDLSLIAEQLINPILCSLQVATDLSVSLKPYAFAFTIKLKLSSHTPSAALTGVLVTEQNPTKVHTVTKSRIRTLVGETPGQDLSQSASAAATVLLGQRSTGG</sequence>